<dbReference type="InterPro" id="IPR001173">
    <property type="entry name" value="Glyco_trans_2-like"/>
</dbReference>
<keyword evidence="6 8" id="KW-1133">Transmembrane helix</keyword>
<dbReference type="InterPro" id="IPR029044">
    <property type="entry name" value="Nucleotide-diphossugar_trans"/>
</dbReference>
<protein>
    <submittedName>
        <fullName evidence="11">Glycosyltransferase</fullName>
        <ecNumber evidence="11">2.4.-.-</ecNumber>
    </submittedName>
</protein>
<evidence type="ECO:0000256" key="1">
    <source>
        <dbReference type="ARBA" id="ARBA00004141"/>
    </source>
</evidence>
<evidence type="ECO:0000259" key="9">
    <source>
        <dbReference type="Pfam" id="PF00535"/>
    </source>
</evidence>
<keyword evidence="3 11" id="KW-0328">Glycosyltransferase</keyword>
<dbReference type="EMBL" id="JBHUNP010000001">
    <property type="protein sequence ID" value="MFD2648146.1"/>
    <property type="molecule type" value="Genomic_DNA"/>
</dbReference>
<comment type="caution">
    <text evidence="11">The sequence shown here is derived from an EMBL/GenBank/DDBJ whole genome shotgun (WGS) entry which is preliminary data.</text>
</comment>
<dbReference type="SUPFAM" id="SSF53448">
    <property type="entry name" value="Nucleotide-diphospho-sugar transferases"/>
    <property type="match status" value="1"/>
</dbReference>
<feature type="transmembrane region" description="Helical" evidence="8">
    <location>
        <begin position="356"/>
        <end position="374"/>
    </location>
</feature>
<dbReference type="RefSeq" id="WP_386833232.1">
    <property type="nucleotide sequence ID" value="NZ_JBHUNP010000001.1"/>
</dbReference>
<dbReference type="Proteomes" id="UP001597521">
    <property type="component" value="Unassembled WGS sequence"/>
</dbReference>
<dbReference type="InterPro" id="IPR007267">
    <property type="entry name" value="GtrA_DPMS_TM"/>
</dbReference>
<gene>
    <name evidence="11" type="ORF">ACFSX5_10125</name>
</gene>
<reference evidence="12" key="1">
    <citation type="journal article" date="2019" name="Int. J. Syst. Evol. Microbiol.">
        <title>The Global Catalogue of Microorganisms (GCM) 10K type strain sequencing project: providing services to taxonomists for standard genome sequencing and annotation.</title>
        <authorList>
            <consortium name="The Broad Institute Genomics Platform"/>
            <consortium name="The Broad Institute Genome Sequencing Center for Infectious Disease"/>
            <person name="Wu L."/>
            <person name="Ma J."/>
        </authorList>
    </citation>
    <scope>NUCLEOTIDE SEQUENCE [LARGE SCALE GENOMIC DNA]</scope>
    <source>
        <strain evidence="12">CCM 7427</strain>
    </source>
</reference>
<dbReference type="PANTHER" id="PTHR43398:SF1">
    <property type="entry name" value="DOLICHOL-PHOSPHATE MANNOSYLTRANSFERASE SUBUNIT 1"/>
    <property type="match status" value="1"/>
</dbReference>
<feature type="transmembrane region" description="Helical" evidence="8">
    <location>
        <begin position="329"/>
        <end position="350"/>
    </location>
</feature>
<dbReference type="CDD" id="cd06442">
    <property type="entry name" value="DPM1_like"/>
    <property type="match status" value="1"/>
</dbReference>
<evidence type="ECO:0000256" key="5">
    <source>
        <dbReference type="ARBA" id="ARBA00022692"/>
    </source>
</evidence>
<dbReference type="Pfam" id="PF00535">
    <property type="entry name" value="Glycos_transf_2"/>
    <property type="match status" value="1"/>
</dbReference>
<evidence type="ECO:0000313" key="11">
    <source>
        <dbReference type="EMBL" id="MFD2648146.1"/>
    </source>
</evidence>
<proteinExistence type="inferred from homology"/>
<name>A0ABW5QLC8_9HYPH</name>
<keyword evidence="5 8" id="KW-0812">Transmembrane</keyword>
<evidence type="ECO:0000256" key="8">
    <source>
        <dbReference type="SAM" id="Phobius"/>
    </source>
</evidence>
<dbReference type="EC" id="2.4.-.-" evidence="11"/>
<sequence length="381" mass="41447">MSPVTYQVPLPSRETAFQPAPVELAVVVPTFNERDNLEELYQRVAVALDGIGWEMLVVDDNSPDGTAELAWELGHRWHNFRCIKRVGRRGLSSAVIEGMLATNAPYVAVIDGDLQHDEAALPQLLAKVKAGADIAVGTRYSGEGSTGEGFSAVRAWGSRTATKLSSFIAGQKLSDPMSGFFAARRDLILAVAPHLSSEGFKILLDLVITATRRGTPPAVAEVPYTFRPRHAGESKMSPLVALQFGGLWLSKLSGGVLPTSFLLFSLVGFSGIAVHLTTLWLFFDVLKTDFILAQLVATVIAMTWNFFLNNVLTYADRKLRGWKVLRGLFAFYAACSIGALANVSVAALIYQYEQVPLLAGLAGALMSSVFNYSVTRVFTWR</sequence>
<dbReference type="Pfam" id="PF04138">
    <property type="entry name" value="GtrA_DPMS_TM"/>
    <property type="match status" value="1"/>
</dbReference>
<keyword evidence="7 8" id="KW-0472">Membrane</keyword>
<evidence type="ECO:0000256" key="2">
    <source>
        <dbReference type="ARBA" id="ARBA00006739"/>
    </source>
</evidence>
<evidence type="ECO:0000256" key="4">
    <source>
        <dbReference type="ARBA" id="ARBA00022679"/>
    </source>
</evidence>
<evidence type="ECO:0000256" key="6">
    <source>
        <dbReference type="ARBA" id="ARBA00022989"/>
    </source>
</evidence>
<comment type="subcellular location">
    <subcellularLocation>
        <location evidence="1">Membrane</location>
        <topology evidence="1">Multi-pass membrane protein</topology>
    </subcellularLocation>
</comment>
<evidence type="ECO:0000313" key="12">
    <source>
        <dbReference type="Proteomes" id="UP001597521"/>
    </source>
</evidence>
<feature type="domain" description="GtrA/DPMS transmembrane" evidence="10">
    <location>
        <begin position="264"/>
        <end position="380"/>
    </location>
</feature>
<keyword evidence="4 11" id="KW-0808">Transferase</keyword>
<accession>A0ABW5QLC8</accession>
<evidence type="ECO:0000256" key="7">
    <source>
        <dbReference type="ARBA" id="ARBA00023136"/>
    </source>
</evidence>
<dbReference type="PANTHER" id="PTHR43398">
    <property type="entry name" value="DOLICHOL-PHOSPHATE MANNOSYLTRANSFERASE SUBUNIT 1"/>
    <property type="match status" value="1"/>
</dbReference>
<dbReference type="Gene3D" id="3.90.550.10">
    <property type="entry name" value="Spore Coat Polysaccharide Biosynthesis Protein SpsA, Chain A"/>
    <property type="match status" value="1"/>
</dbReference>
<comment type="similarity">
    <text evidence="2">Belongs to the glycosyltransferase 2 family.</text>
</comment>
<feature type="transmembrane region" description="Helical" evidence="8">
    <location>
        <begin position="261"/>
        <end position="283"/>
    </location>
</feature>
<feature type="transmembrane region" description="Helical" evidence="8">
    <location>
        <begin position="289"/>
        <end position="308"/>
    </location>
</feature>
<organism evidence="11 12">
    <name type="scientific">Devosia albogilva</name>
    <dbReference type="NCBI Taxonomy" id="429726"/>
    <lineage>
        <taxon>Bacteria</taxon>
        <taxon>Pseudomonadati</taxon>
        <taxon>Pseudomonadota</taxon>
        <taxon>Alphaproteobacteria</taxon>
        <taxon>Hyphomicrobiales</taxon>
        <taxon>Devosiaceae</taxon>
        <taxon>Devosia</taxon>
    </lineage>
</organism>
<keyword evidence="12" id="KW-1185">Reference proteome</keyword>
<dbReference type="InterPro" id="IPR039528">
    <property type="entry name" value="DPM1-like"/>
</dbReference>
<evidence type="ECO:0000256" key="3">
    <source>
        <dbReference type="ARBA" id="ARBA00022676"/>
    </source>
</evidence>
<feature type="domain" description="Glycosyltransferase 2-like" evidence="9">
    <location>
        <begin position="26"/>
        <end position="188"/>
    </location>
</feature>
<dbReference type="GO" id="GO:0016757">
    <property type="term" value="F:glycosyltransferase activity"/>
    <property type="evidence" value="ECO:0007669"/>
    <property type="project" value="UniProtKB-KW"/>
</dbReference>
<evidence type="ECO:0000259" key="10">
    <source>
        <dbReference type="Pfam" id="PF04138"/>
    </source>
</evidence>